<protein>
    <submittedName>
        <fullName evidence="2">Uncharacterized protein</fullName>
    </submittedName>
</protein>
<keyword evidence="3" id="KW-1185">Reference proteome</keyword>
<evidence type="ECO:0000313" key="2">
    <source>
        <dbReference type="EMBL" id="RPA99713.1"/>
    </source>
</evidence>
<name>A0A3N4JN85_9PEZI</name>
<proteinExistence type="predicted"/>
<reference evidence="2 3" key="1">
    <citation type="journal article" date="2018" name="Nat. Ecol. Evol.">
        <title>Pezizomycetes genomes reveal the molecular basis of ectomycorrhizal truffle lifestyle.</title>
        <authorList>
            <person name="Murat C."/>
            <person name="Payen T."/>
            <person name="Noel B."/>
            <person name="Kuo A."/>
            <person name="Morin E."/>
            <person name="Chen J."/>
            <person name="Kohler A."/>
            <person name="Krizsan K."/>
            <person name="Balestrini R."/>
            <person name="Da Silva C."/>
            <person name="Montanini B."/>
            <person name="Hainaut M."/>
            <person name="Levati E."/>
            <person name="Barry K.W."/>
            <person name="Belfiori B."/>
            <person name="Cichocki N."/>
            <person name="Clum A."/>
            <person name="Dockter R.B."/>
            <person name="Fauchery L."/>
            <person name="Guy J."/>
            <person name="Iotti M."/>
            <person name="Le Tacon F."/>
            <person name="Lindquist E.A."/>
            <person name="Lipzen A."/>
            <person name="Malagnac F."/>
            <person name="Mello A."/>
            <person name="Molinier V."/>
            <person name="Miyauchi S."/>
            <person name="Poulain J."/>
            <person name="Riccioni C."/>
            <person name="Rubini A."/>
            <person name="Sitrit Y."/>
            <person name="Splivallo R."/>
            <person name="Traeger S."/>
            <person name="Wang M."/>
            <person name="Zifcakova L."/>
            <person name="Wipf D."/>
            <person name="Zambonelli A."/>
            <person name="Paolocci F."/>
            <person name="Nowrousian M."/>
            <person name="Ottonello S."/>
            <person name="Baldrian P."/>
            <person name="Spatafora J.W."/>
            <person name="Henrissat B."/>
            <person name="Nagy L.G."/>
            <person name="Aury J.M."/>
            <person name="Wincker P."/>
            <person name="Grigoriev I.V."/>
            <person name="Bonfante P."/>
            <person name="Martin F.M."/>
        </authorList>
    </citation>
    <scope>NUCLEOTIDE SEQUENCE [LARGE SCALE GENOMIC DNA]</scope>
    <source>
        <strain evidence="2 3">120613-1</strain>
    </source>
</reference>
<feature type="compositionally biased region" description="Basic and acidic residues" evidence="1">
    <location>
        <begin position="38"/>
        <end position="48"/>
    </location>
</feature>
<evidence type="ECO:0000256" key="1">
    <source>
        <dbReference type="SAM" id="MobiDB-lite"/>
    </source>
</evidence>
<accession>A0A3N4JN85</accession>
<dbReference type="AlphaFoldDB" id="A0A3N4JN85"/>
<dbReference type="Proteomes" id="UP000276215">
    <property type="component" value="Unassembled WGS sequence"/>
</dbReference>
<dbReference type="EMBL" id="ML120385">
    <property type="protein sequence ID" value="RPA99713.1"/>
    <property type="molecule type" value="Genomic_DNA"/>
</dbReference>
<feature type="region of interest" description="Disordered" evidence="1">
    <location>
        <begin position="38"/>
        <end position="59"/>
    </location>
</feature>
<sequence>MMEMIADGMRVLGDGMGIMKGEPLKRMEDIMLGRENGKEVQVRDEGTRGVHTGPRVPSLAVPSALRVMKKGKGRDFEGVGEGKGVKGLQDEGEHRRSWLVTDKGKKENMGVYGGICGEERLLKEALEWQKKGGRVVKAGRPIERGDGLKRLG</sequence>
<gene>
    <name evidence="2" type="ORF">L873DRAFT_874364</name>
</gene>
<organism evidence="2 3">
    <name type="scientific">Choiromyces venosus 120613-1</name>
    <dbReference type="NCBI Taxonomy" id="1336337"/>
    <lineage>
        <taxon>Eukaryota</taxon>
        <taxon>Fungi</taxon>
        <taxon>Dikarya</taxon>
        <taxon>Ascomycota</taxon>
        <taxon>Pezizomycotina</taxon>
        <taxon>Pezizomycetes</taxon>
        <taxon>Pezizales</taxon>
        <taxon>Tuberaceae</taxon>
        <taxon>Choiromyces</taxon>
    </lineage>
</organism>
<evidence type="ECO:0000313" key="3">
    <source>
        <dbReference type="Proteomes" id="UP000276215"/>
    </source>
</evidence>